<keyword evidence="12" id="KW-1185">Reference proteome</keyword>
<dbReference type="STRING" id="6265.A0A0B2VGY1"/>
<dbReference type="EMBL" id="JPKZ01001692">
    <property type="protein sequence ID" value="KHN80704.1"/>
    <property type="molecule type" value="Genomic_DNA"/>
</dbReference>
<dbReference type="OMA" id="HYTPWSQ"/>
<evidence type="ECO:0000256" key="4">
    <source>
        <dbReference type="ARBA" id="ARBA00022824"/>
    </source>
</evidence>
<evidence type="ECO:0000256" key="7">
    <source>
        <dbReference type="ARBA" id="ARBA00023180"/>
    </source>
</evidence>
<feature type="transmembrane region" description="Helical" evidence="8">
    <location>
        <begin position="101"/>
        <end position="122"/>
    </location>
</feature>
<dbReference type="GO" id="GO:0005789">
    <property type="term" value="C:endoplasmic reticulum membrane"/>
    <property type="evidence" value="ECO:0007669"/>
    <property type="project" value="UniProtKB-SubCell"/>
</dbReference>
<dbReference type="AlphaFoldDB" id="A0A0B2VGY1"/>
<proteinExistence type="inferred from homology"/>
<keyword evidence="7" id="KW-0325">Glycoprotein</keyword>
<dbReference type="Pfam" id="PF25179">
    <property type="entry name" value="LMF1_C"/>
    <property type="match status" value="1"/>
</dbReference>
<feature type="transmembrane region" description="Helical" evidence="8">
    <location>
        <begin position="345"/>
        <end position="367"/>
    </location>
</feature>
<evidence type="ECO:0000256" key="5">
    <source>
        <dbReference type="ARBA" id="ARBA00022989"/>
    </source>
</evidence>
<dbReference type="PANTHER" id="PTHR14463:SF5">
    <property type="entry name" value="LIPASE MATURATION FACTOR 2"/>
    <property type="match status" value="1"/>
</dbReference>
<keyword evidence="4 8" id="KW-0256">Endoplasmic reticulum</keyword>
<evidence type="ECO:0000256" key="8">
    <source>
        <dbReference type="RuleBase" id="RU361229"/>
    </source>
</evidence>
<protein>
    <recommendedName>
        <fullName evidence="8">Lipase maturation factor</fullName>
    </recommendedName>
</protein>
<evidence type="ECO:0000256" key="1">
    <source>
        <dbReference type="ARBA" id="ARBA00004477"/>
    </source>
</evidence>
<evidence type="ECO:0000256" key="6">
    <source>
        <dbReference type="ARBA" id="ARBA00023136"/>
    </source>
</evidence>
<dbReference type="PANTHER" id="PTHR14463">
    <property type="entry name" value="LIPASE MATURATION FACTOR"/>
    <property type="match status" value="1"/>
</dbReference>
<feature type="transmembrane region" description="Helical" evidence="8">
    <location>
        <begin position="617"/>
        <end position="637"/>
    </location>
</feature>
<comment type="subcellular location">
    <subcellularLocation>
        <location evidence="1 8">Endoplasmic reticulum membrane</location>
        <topology evidence="1 8">Multi-pass membrane protein</topology>
    </subcellularLocation>
</comment>
<comment type="caution">
    <text evidence="11">The sequence shown here is derived from an EMBL/GenBank/DDBJ whole genome shotgun (WGS) entry which is preliminary data.</text>
</comment>
<feature type="transmembrane region" description="Helical" evidence="8">
    <location>
        <begin position="240"/>
        <end position="261"/>
    </location>
</feature>
<feature type="domain" description="Lipase maturation factor 1/2 C-terminal" evidence="10">
    <location>
        <begin position="428"/>
        <end position="566"/>
    </location>
</feature>
<evidence type="ECO:0000259" key="10">
    <source>
        <dbReference type="Pfam" id="PF25179"/>
    </source>
</evidence>
<evidence type="ECO:0000256" key="2">
    <source>
        <dbReference type="ARBA" id="ARBA00005512"/>
    </source>
</evidence>
<feature type="transmembrane region" description="Helical" evidence="8">
    <location>
        <begin position="128"/>
        <end position="145"/>
    </location>
</feature>
<dbReference type="OrthoDB" id="434126at2759"/>
<feature type="transmembrane region" description="Helical" evidence="8">
    <location>
        <begin position="300"/>
        <end position="317"/>
    </location>
</feature>
<dbReference type="InterPro" id="IPR057433">
    <property type="entry name" value="LMF1/2_C"/>
</dbReference>
<reference evidence="11 12" key="1">
    <citation type="submission" date="2014-11" db="EMBL/GenBank/DDBJ databases">
        <title>Genetic blueprint of the zoonotic pathogen Toxocara canis.</title>
        <authorList>
            <person name="Zhu X.-Q."/>
            <person name="Korhonen P.K."/>
            <person name="Cai H."/>
            <person name="Young N.D."/>
            <person name="Nejsum P."/>
            <person name="von Samson-Himmelstjerna G."/>
            <person name="Boag P.R."/>
            <person name="Tan P."/>
            <person name="Li Q."/>
            <person name="Min J."/>
            <person name="Yang Y."/>
            <person name="Wang X."/>
            <person name="Fang X."/>
            <person name="Hall R.S."/>
            <person name="Hofmann A."/>
            <person name="Sternberg P.W."/>
            <person name="Jex A.R."/>
            <person name="Gasser R.B."/>
        </authorList>
    </citation>
    <scope>NUCLEOTIDE SEQUENCE [LARGE SCALE GENOMIC DNA]</scope>
    <source>
        <strain evidence="11">PN_DK_2014</strain>
    </source>
</reference>
<dbReference type="InterPro" id="IPR057434">
    <property type="entry name" value="LMF1/2_N"/>
</dbReference>
<dbReference type="Proteomes" id="UP000031036">
    <property type="component" value="Unassembled WGS sequence"/>
</dbReference>
<comment type="similarity">
    <text evidence="2 8">Belongs to the lipase maturation factor family.</text>
</comment>
<comment type="function">
    <text evidence="8">Involved in the maturation of specific proteins in the endoplasmic reticulum.</text>
</comment>
<feature type="transmembrane region" description="Helical" evidence="8">
    <location>
        <begin position="75"/>
        <end position="94"/>
    </location>
</feature>
<feature type="domain" description="Lipase maturation factor 1/2 N-terminal" evidence="9">
    <location>
        <begin position="122"/>
        <end position="277"/>
    </location>
</feature>
<organism evidence="11 12">
    <name type="scientific">Toxocara canis</name>
    <name type="common">Canine roundworm</name>
    <dbReference type="NCBI Taxonomy" id="6265"/>
    <lineage>
        <taxon>Eukaryota</taxon>
        <taxon>Metazoa</taxon>
        <taxon>Ecdysozoa</taxon>
        <taxon>Nematoda</taxon>
        <taxon>Chromadorea</taxon>
        <taxon>Rhabditida</taxon>
        <taxon>Spirurina</taxon>
        <taxon>Ascaridomorpha</taxon>
        <taxon>Ascaridoidea</taxon>
        <taxon>Toxocaridae</taxon>
        <taxon>Toxocara</taxon>
    </lineage>
</organism>
<feature type="transmembrane region" description="Helical" evidence="8">
    <location>
        <begin position="214"/>
        <end position="234"/>
    </location>
</feature>
<evidence type="ECO:0000313" key="11">
    <source>
        <dbReference type="EMBL" id="KHN80704.1"/>
    </source>
</evidence>
<feature type="transmembrane region" description="Helical" evidence="8">
    <location>
        <begin position="379"/>
        <end position="401"/>
    </location>
</feature>
<keyword evidence="6 8" id="KW-0472">Membrane</keyword>
<evidence type="ECO:0000256" key="3">
    <source>
        <dbReference type="ARBA" id="ARBA00022692"/>
    </source>
</evidence>
<keyword evidence="3 8" id="KW-0812">Transmembrane</keyword>
<evidence type="ECO:0000259" key="9">
    <source>
        <dbReference type="Pfam" id="PF06762"/>
    </source>
</evidence>
<gene>
    <name evidence="11" type="primary">LMF2</name>
    <name evidence="11" type="ORF">Tcan_06317</name>
</gene>
<dbReference type="InterPro" id="IPR009613">
    <property type="entry name" value="LMF"/>
</dbReference>
<accession>A0A0B2VGY1</accession>
<dbReference type="GO" id="GO:0051604">
    <property type="term" value="P:protein maturation"/>
    <property type="evidence" value="ECO:0007669"/>
    <property type="project" value="InterPro"/>
</dbReference>
<keyword evidence="5 8" id="KW-1133">Transmembrane helix</keyword>
<feature type="transmembrane region" description="Helical" evidence="8">
    <location>
        <begin position="9"/>
        <end position="29"/>
    </location>
</feature>
<sequence>MKTAQVKNILLIGHSFVYLVAFTSLYWQIPGLYGESGLLPVASKLNCDEHSCKTPRTELTMLPLLVNTFRLAPSFALQLATLLGILLASLSILFARMRNAITYFLLFLVHSSAFQVGDTFLWFQWDTLLLEAGALCCLLAPLPFLGSSPADNISIFLVRWLVFRLMYASGVVKLTSQCPAWWSLTTLNIHFESQCLPTWVAYYAHHSPEWLRRLAVAITFYIEIALPPMFLLPFKTLRAFAFYPQIVLMVSIMLTGNYNFFNAIYALHCVAMLNDSDEYNFSTKGLTARFAHFIAPIRKLISLSVISMSICCFVKYFNVEVNGFSLTTKIAFTNREFADFVEWSVLYLLYLGIAAFISEVITAIIRYWTEEHRCRVRAFIHLIYVIVIGSLFFSISLSPFATLSGSAKAVVPSPMKSLYEWSNNYQLTHAYGLFRRMTGLYGRPEVIVEGAYEPNGPWVPFNFYAKPLKLDAKPRFILPHQPRLDWQMWFAALGAYQHNPFFISLVHHLLRNNSEVTYLMDKYPFEHKLPRFIRAQLYLYHYTAPNKQGKWPVNYWRRDFQEEYMPPITKEDPNVVFYLEENGFVLKNKFRISDENKQLEERLKRVHTYFKSYDPAWLIYSLLVAHVVGIYTVKMVFG</sequence>
<evidence type="ECO:0000313" key="12">
    <source>
        <dbReference type="Proteomes" id="UP000031036"/>
    </source>
</evidence>
<name>A0A0B2VGY1_TOXCA</name>
<dbReference type="Pfam" id="PF06762">
    <property type="entry name" value="LMF1"/>
    <property type="match status" value="1"/>
</dbReference>